<protein>
    <submittedName>
        <fullName evidence="2">Uncharacterized protein</fullName>
    </submittedName>
</protein>
<keyword evidence="3" id="KW-1185">Reference proteome</keyword>
<dbReference type="EMBL" id="BNAV01000005">
    <property type="protein sequence ID" value="GHF60681.1"/>
    <property type="molecule type" value="Genomic_DNA"/>
</dbReference>
<dbReference type="Proteomes" id="UP000658656">
    <property type="component" value="Unassembled WGS sequence"/>
</dbReference>
<reference evidence="2" key="1">
    <citation type="journal article" date="2014" name="Int. J. Syst. Evol. Microbiol.">
        <title>Complete genome sequence of Corynebacterium casei LMG S-19264T (=DSM 44701T), isolated from a smear-ripened cheese.</title>
        <authorList>
            <consortium name="US DOE Joint Genome Institute (JGI-PGF)"/>
            <person name="Walter F."/>
            <person name="Albersmeier A."/>
            <person name="Kalinowski J."/>
            <person name="Ruckert C."/>
        </authorList>
    </citation>
    <scope>NUCLEOTIDE SEQUENCE</scope>
    <source>
        <strain evidence="2">CGMCC 4.7679</strain>
    </source>
</reference>
<evidence type="ECO:0000313" key="2">
    <source>
        <dbReference type="EMBL" id="GHF60681.1"/>
    </source>
</evidence>
<dbReference type="AlphaFoldDB" id="A0A8H9IT65"/>
<feature type="transmembrane region" description="Helical" evidence="1">
    <location>
        <begin position="27"/>
        <end position="45"/>
    </location>
</feature>
<proteinExistence type="predicted"/>
<keyword evidence="1" id="KW-0472">Membrane</keyword>
<name>A0A8H9IT65_9PSEU</name>
<feature type="transmembrane region" description="Helical" evidence="1">
    <location>
        <begin position="96"/>
        <end position="115"/>
    </location>
</feature>
<dbReference type="RefSeq" id="WP_145937720.1">
    <property type="nucleotide sequence ID" value="NZ_BNAV01000005.1"/>
</dbReference>
<feature type="transmembrane region" description="Helical" evidence="1">
    <location>
        <begin position="135"/>
        <end position="154"/>
    </location>
</feature>
<feature type="transmembrane region" description="Helical" evidence="1">
    <location>
        <begin position="57"/>
        <end position="75"/>
    </location>
</feature>
<accession>A0A8H9IT65</accession>
<keyword evidence="1" id="KW-0812">Transmembrane</keyword>
<evidence type="ECO:0000256" key="1">
    <source>
        <dbReference type="SAM" id="Phobius"/>
    </source>
</evidence>
<comment type="caution">
    <text evidence="2">The sequence shown here is derived from an EMBL/GenBank/DDBJ whole genome shotgun (WGS) entry which is preliminary data.</text>
</comment>
<reference evidence="2" key="2">
    <citation type="submission" date="2020-09" db="EMBL/GenBank/DDBJ databases">
        <authorList>
            <person name="Sun Q."/>
            <person name="Zhou Y."/>
        </authorList>
    </citation>
    <scope>NUCLEOTIDE SEQUENCE</scope>
    <source>
        <strain evidence="2">CGMCC 4.7679</strain>
    </source>
</reference>
<evidence type="ECO:0000313" key="3">
    <source>
        <dbReference type="Proteomes" id="UP000658656"/>
    </source>
</evidence>
<keyword evidence="1" id="KW-1133">Transmembrane helix</keyword>
<organism evidence="2 3">
    <name type="scientific">Amycolatopsis bartoniae</name>
    <dbReference type="NCBI Taxonomy" id="941986"/>
    <lineage>
        <taxon>Bacteria</taxon>
        <taxon>Bacillati</taxon>
        <taxon>Actinomycetota</taxon>
        <taxon>Actinomycetes</taxon>
        <taxon>Pseudonocardiales</taxon>
        <taxon>Pseudonocardiaceae</taxon>
        <taxon>Amycolatopsis</taxon>
    </lineage>
</organism>
<gene>
    <name evidence="2" type="ORF">GCM10017566_37490</name>
</gene>
<sequence>MDEQQRAAEALAAIDGHRERARRAARLPWWVYAVMFVLVAAVTAANDFVDLTGAKAISAVVLVLLVVTLVVTFASGSAPLSRVRGVQLRQSFNPRAYGAVVLVGCAGGWLIMRYGTGFTQAVADAVGLHGYPNTVTGVLYGAAFTGLFALSQLLRQR</sequence>
<dbReference type="OrthoDB" id="3629853at2"/>